<dbReference type="Gene3D" id="1.20.5.170">
    <property type="match status" value="1"/>
</dbReference>
<dbReference type="GO" id="GO:0000978">
    <property type="term" value="F:RNA polymerase II cis-regulatory region sequence-specific DNA binding"/>
    <property type="evidence" value="ECO:0007669"/>
    <property type="project" value="TreeGrafter"/>
</dbReference>
<keyword evidence="2" id="KW-0804">Transcription</keyword>
<evidence type="ECO:0000256" key="1">
    <source>
        <dbReference type="ARBA" id="ARBA00023015"/>
    </source>
</evidence>
<dbReference type="SMART" id="SM00338">
    <property type="entry name" value="BRLZ"/>
    <property type="match status" value="1"/>
</dbReference>
<reference evidence="3" key="1">
    <citation type="submission" date="2015-06" db="UniProtKB">
        <authorList>
            <consortium name="EnsemblPlants"/>
        </authorList>
    </citation>
    <scope>IDENTIFICATION</scope>
</reference>
<organism evidence="3">
    <name type="scientific">Aegilops tauschii</name>
    <name type="common">Tausch's goatgrass</name>
    <name type="synonym">Aegilops squarrosa</name>
    <dbReference type="NCBI Taxonomy" id="37682"/>
    <lineage>
        <taxon>Eukaryota</taxon>
        <taxon>Viridiplantae</taxon>
        <taxon>Streptophyta</taxon>
        <taxon>Embryophyta</taxon>
        <taxon>Tracheophyta</taxon>
        <taxon>Spermatophyta</taxon>
        <taxon>Magnoliopsida</taxon>
        <taxon>Liliopsida</taxon>
        <taxon>Poales</taxon>
        <taxon>Poaceae</taxon>
        <taxon>BOP clade</taxon>
        <taxon>Pooideae</taxon>
        <taxon>Triticodae</taxon>
        <taxon>Triticeae</taxon>
        <taxon>Triticinae</taxon>
        <taxon>Aegilops</taxon>
    </lineage>
</organism>
<proteinExistence type="predicted"/>
<keyword evidence="1" id="KW-0805">Transcription regulation</keyword>
<dbReference type="InterPro" id="IPR046347">
    <property type="entry name" value="bZIP_sf"/>
</dbReference>
<dbReference type="SUPFAM" id="SSF57959">
    <property type="entry name" value="Leucine zipper domain"/>
    <property type="match status" value="1"/>
</dbReference>
<dbReference type="GO" id="GO:0000981">
    <property type="term" value="F:DNA-binding transcription factor activity, RNA polymerase II-specific"/>
    <property type="evidence" value="ECO:0007669"/>
    <property type="project" value="TreeGrafter"/>
</dbReference>
<sequence length="318" mass="34576">MDDGDIDFSNPETFLCEAMGNDPPASCSMGTYFDDILNGDTDHLACTHTHTCNPPVHDLAHHTHTCVHVHTKILSASDDAAETSESLPESKKQRPSGNRAAVRKYREKKKAHTALLEEEVAHLKAVNQQLVKKLQSHSALEAEVARLRCLLVDIRGRIEGEIGTFPYQRTVKSNDFVDQGSFLGGAQVMNSCGFRCNDQLYCNPGMQQARTMDDDGVMSGQVLGQGAGDSMGCVKPDGSMAPPAEPPTVPTNLRAPLWSHVQIIEKSPGGGNTKWKCDYCGHEALSSYSRVSAHLLKKTGNHGIHACKKATVDILNPF</sequence>
<dbReference type="EnsemblPlants" id="EMT32713">
    <property type="protein sequence ID" value="EMT32713"/>
    <property type="gene ID" value="F775_17323"/>
</dbReference>
<dbReference type="AlphaFoldDB" id="M8CET5"/>
<accession>M8CET5</accession>
<evidence type="ECO:0000256" key="2">
    <source>
        <dbReference type="ARBA" id="ARBA00023163"/>
    </source>
</evidence>
<dbReference type="InterPro" id="IPR004827">
    <property type="entry name" value="bZIP"/>
</dbReference>
<evidence type="ECO:0000313" key="3">
    <source>
        <dbReference type="EnsemblPlants" id="EMT32713"/>
    </source>
</evidence>
<dbReference type="CDD" id="cd14686">
    <property type="entry name" value="bZIP"/>
    <property type="match status" value="1"/>
</dbReference>
<name>M8CET5_AEGTA</name>
<dbReference type="PANTHER" id="PTHR23334">
    <property type="entry name" value="CCAAT/ENHANCER BINDING PROTEIN"/>
    <property type="match status" value="1"/>
</dbReference>
<dbReference type="GO" id="GO:0006351">
    <property type="term" value="P:DNA-templated transcription"/>
    <property type="evidence" value="ECO:0007669"/>
    <property type="project" value="InterPro"/>
</dbReference>
<dbReference type="PANTHER" id="PTHR23334:SF67">
    <property type="entry name" value="BZIP DOMAIN-CONTAINING PROTEIN"/>
    <property type="match status" value="1"/>
</dbReference>
<dbReference type="InterPro" id="IPR031106">
    <property type="entry name" value="C/EBP"/>
</dbReference>
<protein>
    <submittedName>
        <fullName evidence="3">Uncharacterized protein</fullName>
    </submittedName>
</protein>
<dbReference type="Pfam" id="PF07716">
    <property type="entry name" value="bZIP_2"/>
    <property type="match status" value="1"/>
</dbReference>